<dbReference type="PATRIC" id="fig|1122152.4.peg.81"/>
<evidence type="ECO:0000313" key="5">
    <source>
        <dbReference type="EMBL" id="KRL63833.1"/>
    </source>
</evidence>
<sequence length="146" mass="16952">MLNNKEINIIRKFNRQYVIALGVLNKKIFKTDLSWPEGRILEEIAEEAEITPIQIVNKLKIDKGYTSRIISQLEKKKLIEKIPDSQDRRSIKLVLTDKGLEAYKSIDIRSNDQINNLIENLPDSQQIEFFESIKHANRLLFGSEGK</sequence>
<dbReference type="GO" id="GO:0003677">
    <property type="term" value="F:DNA binding"/>
    <property type="evidence" value="ECO:0007669"/>
    <property type="project" value="UniProtKB-KW"/>
</dbReference>
<dbReference type="PROSITE" id="PS50995">
    <property type="entry name" value="HTH_MARR_2"/>
    <property type="match status" value="1"/>
</dbReference>
<dbReference type="SUPFAM" id="SSF46785">
    <property type="entry name" value="Winged helix' DNA-binding domain"/>
    <property type="match status" value="1"/>
</dbReference>
<dbReference type="InterPro" id="IPR036388">
    <property type="entry name" value="WH-like_DNA-bd_sf"/>
</dbReference>
<keyword evidence="2" id="KW-0238">DNA-binding</keyword>
<dbReference type="PANTHER" id="PTHR42756:SF1">
    <property type="entry name" value="TRANSCRIPTIONAL REPRESSOR OF EMRAB OPERON"/>
    <property type="match status" value="1"/>
</dbReference>
<dbReference type="GO" id="GO:0003700">
    <property type="term" value="F:DNA-binding transcription factor activity"/>
    <property type="evidence" value="ECO:0007669"/>
    <property type="project" value="InterPro"/>
</dbReference>
<evidence type="ECO:0000313" key="6">
    <source>
        <dbReference type="Proteomes" id="UP000051931"/>
    </source>
</evidence>
<reference evidence="5 6" key="1">
    <citation type="journal article" date="2015" name="Genome Announc.">
        <title>Expanding the biotechnology potential of lactobacilli through comparative genomics of 213 strains and associated genera.</title>
        <authorList>
            <person name="Sun Z."/>
            <person name="Harris H.M."/>
            <person name="McCann A."/>
            <person name="Guo C."/>
            <person name="Argimon S."/>
            <person name="Zhang W."/>
            <person name="Yang X."/>
            <person name="Jeffery I.B."/>
            <person name="Cooney J.C."/>
            <person name="Kagawa T.F."/>
            <person name="Liu W."/>
            <person name="Song Y."/>
            <person name="Salvetti E."/>
            <person name="Wrobel A."/>
            <person name="Rasinkangas P."/>
            <person name="Parkhill J."/>
            <person name="Rea M.C."/>
            <person name="O'Sullivan O."/>
            <person name="Ritari J."/>
            <person name="Douillard F.P."/>
            <person name="Paul Ross R."/>
            <person name="Yang R."/>
            <person name="Briner A.E."/>
            <person name="Felis G.E."/>
            <person name="de Vos W.M."/>
            <person name="Barrangou R."/>
            <person name="Klaenhammer T.R."/>
            <person name="Caufield P.W."/>
            <person name="Cui Y."/>
            <person name="Zhang H."/>
            <person name="O'Toole P.W."/>
        </authorList>
    </citation>
    <scope>NUCLEOTIDE SEQUENCE [LARGE SCALE GENOMIC DNA]</scope>
    <source>
        <strain evidence="5 6">DSM 15354</strain>
    </source>
</reference>
<dbReference type="PRINTS" id="PR00598">
    <property type="entry name" value="HTHMARR"/>
</dbReference>
<evidence type="ECO:0000256" key="1">
    <source>
        <dbReference type="ARBA" id="ARBA00023015"/>
    </source>
</evidence>
<protein>
    <submittedName>
        <fullName evidence="5">Transcriptional Regulator, MarR family</fullName>
    </submittedName>
</protein>
<accession>A0A0R1S5E0</accession>
<dbReference type="OrthoDB" id="5419426at2"/>
<name>A0A0R1S5E0_9LACO</name>
<keyword evidence="6" id="KW-1185">Reference proteome</keyword>
<dbReference type="InterPro" id="IPR000835">
    <property type="entry name" value="HTH_MarR-typ"/>
</dbReference>
<dbReference type="SMART" id="SM00347">
    <property type="entry name" value="HTH_MARR"/>
    <property type="match status" value="1"/>
</dbReference>
<keyword evidence="1" id="KW-0805">Transcription regulation</keyword>
<dbReference type="Gene3D" id="1.10.10.10">
    <property type="entry name" value="Winged helix-like DNA-binding domain superfamily/Winged helix DNA-binding domain"/>
    <property type="match status" value="1"/>
</dbReference>
<proteinExistence type="predicted"/>
<keyword evidence="3" id="KW-0804">Transcription</keyword>
<evidence type="ECO:0000256" key="3">
    <source>
        <dbReference type="ARBA" id="ARBA00023163"/>
    </source>
</evidence>
<dbReference type="EMBL" id="AZFB01000001">
    <property type="protein sequence ID" value="KRL63833.1"/>
    <property type="molecule type" value="Genomic_DNA"/>
</dbReference>
<dbReference type="eggNOG" id="COG1846">
    <property type="taxonomic scope" value="Bacteria"/>
</dbReference>
<comment type="caution">
    <text evidence="5">The sequence shown here is derived from an EMBL/GenBank/DDBJ whole genome shotgun (WGS) entry which is preliminary data.</text>
</comment>
<evidence type="ECO:0000259" key="4">
    <source>
        <dbReference type="PROSITE" id="PS50995"/>
    </source>
</evidence>
<feature type="domain" description="HTH marR-type" evidence="4">
    <location>
        <begin position="3"/>
        <end position="138"/>
    </location>
</feature>
<dbReference type="PANTHER" id="PTHR42756">
    <property type="entry name" value="TRANSCRIPTIONAL REGULATOR, MARR"/>
    <property type="match status" value="1"/>
</dbReference>
<dbReference type="Proteomes" id="UP000051931">
    <property type="component" value="Unassembled WGS sequence"/>
</dbReference>
<dbReference type="STRING" id="1122152.GCA_000425905_00604"/>
<dbReference type="InterPro" id="IPR036390">
    <property type="entry name" value="WH_DNA-bd_sf"/>
</dbReference>
<evidence type="ECO:0000256" key="2">
    <source>
        <dbReference type="ARBA" id="ARBA00023125"/>
    </source>
</evidence>
<dbReference type="Pfam" id="PF01047">
    <property type="entry name" value="MarR"/>
    <property type="match status" value="1"/>
</dbReference>
<dbReference type="AlphaFoldDB" id="A0A0R1S5E0"/>
<gene>
    <name evidence="5" type="ORF">FC23_GL000080</name>
</gene>
<organism evidence="5 6">
    <name type="scientific">Lactobacillus psittaci DSM 15354</name>
    <dbReference type="NCBI Taxonomy" id="1122152"/>
    <lineage>
        <taxon>Bacteria</taxon>
        <taxon>Bacillati</taxon>
        <taxon>Bacillota</taxon>
        <taxon>Bacilli</taxon>
        <taxon>Lactobacillales</taxon>
        <taxon>Lactobacillaceae</taxon>
        <taxon>Lactobacillus</taxon>
    </lineage>
</organism>
<dbReference type="RefSeq" id="WP_027824794.1">
    <property type="nucleotide sequence ID" value="NZ_AUEI01000004.1"/>
</dbReference>